<dbReference type="InterPro" id="IPR017871">
    <property type="entry name" value="ABC_transporter-like_CS"/>
</dbReference>
<dbReference type="InterPro" id="IPR027417">
    <property type="entry name" value="P-loop_NTPase"/>
</dbReference>
<keyword evidence="2 5" id="KW-0067">ATP-binding</keyword>
<evidence type="ECO:0000256" key="1">
    <source>
        <dbReference type="ARBA" id="ARBA00022741"/>
    </source>
</evidence>
<accession>A0A1Y0HKB7</accession>
<dbReference type="PROSITE" id="PS50893">
    <property type="entry name" value="ABC_TRANSPORTER_2"/>
    <property type="match status" value="2"/>
</dbReference>
<feature type="domain" description="ABC transporter" evidence="4">
    <location>
        <begin position="2"/>
        <end position="216"/>
    </location>
</feature>
<evidence type="ECO:0000256" key="2">
    <source>
        <dbReference type="ARBA" id="ARBA00022840"/>
    </source>
</evidence>
<feature type="domain" description="ABC transporter" evidence="4">
    <location>
        <begin position="283"/>
        <end position="498"/>
    </location>
</feature>
<dbReference type="EMBL" id="CP021416">
    <property type="protein sequence ID" value="ARU48567.1"/>
    <property type="molecule type" value="Genomic_DNA"/>
</dbReference>
<dbReference type="Pfam" id="PF12848">
    <property type="entry name" value="ABC_tran_Xtn"/>
    <property type="match status" value="1"/>
</dbReference>
<dbReference type="GO" id="GO:0005524">
    <property type="term" value="F:ATP binding"/>
    <property type="evidence" value="ECO:0007669"/>
    <property type="project" value="UniProtKB-KW"/>
</dbReference>
<name>A0A1Y0HKB7_9BACT</name>
<dbReference type="InterPro" id="IPR051309">
    <property type="entry name" value="ABCF_ATPase"/>
</dbReference>
<dbReference type="Pfam" id="PF00005">
    <property type="entry name" value="ABC_tran"/>
    <property type="match status" value="2"/>
</dbReference>
<keyword evidence="3" id="KW-0175">Coiled coil</keyword>
<dbReference type="GO" id="GO:0003677">
    <property type="term" value="F:DNA binding"/>
    <property type="evidence" value="ECO:0007669"/>
    <property type="project" value="InterPro"/>
</dbReference>
<feature type="coiled-coil region" evidence="3">
    <location>
        <begin position="526"/>
        <end position="593"/>
    </location>
</feature>
<dbReference type="GO" id="GO:0016887">
    <property type="term" value="F:ATP hydrolysis activity"/>
    <property type="evidence" value="ECO:0007669"/>
    <property type="project" value="InterPro"/>
</dbReference>
<dbReference type="InterPro" id="IPR003593">
    <property type="entry name" value="AAA+_ATPase"/>
</dbReference>
<dbReference type="SMART" id="SM00382">
    <property type="entry name" value="AAA"/>
    <property type="match status" value="2"/>
</dbReference>
<keyword evidence="1" id="KW-0547">Nucleotide-binding</keyword>
<dbReference type="OrthoDB" id="9808609at2"/>
<dbReference type="Proteomes" id="UP000196005">
    <property type="component" value="Chromosome"/>
</dbReference>
<dbReference type="PANTHER" id="PTHR42855:SF2">
    <property type="entry name" value="DRUG RESISTANCE ABC TRANSPORTER,ATP-BINDING PROTEIN"/>
    <property type="match status" value="1"/>
</dbReference>
<dbReference type="InterPro" id="IPR032524">
    <property type="entry name" value="ABC_tran_C"/>
</dbReference>
<sequence length="608" mass="68825">MIQVTNLSKHFGVQTLFENISFTLAHGNKIGFVGRNGSGKSTLFKILLGEEEADSGEILIPKNYTIGTLRQHILFTHKTVREECASALHGDEAFDLYKIEKMLFGLGFSQEDLDKDPMNFSGGYQIRLNLVKLLATNPSLLLLDEPTNYLDIISMRWLQTFLKEFKGEIILITHDRDFMDAVTTHTMGLRRKSLMIVEGNSSKYYAKLEEDDERYLKTKANLDKKRAELEDFVTRQKARASKAVMAQSKAKQLEKMGEMDDLEVESSLHFSFNYKKTPAKIMLEAKDVSFGYDPAHPLFQSLSFKLEKGKCLAIIGKNGKGKSTLLNVIAGELPLQQGTLSFHPETTFAHFGQTNIQRLNLKNSIIDEIYEVDPLLGITRVRAICGGMMFSGKMAEKEISILSGGERSRVMLGKIIATPANLLFLDEPTNHLDMYSIDSLCEAIKNFKGSTILVTHSEMMLRELADALIIFHHDKAEFFDGNYDAFLEKIGWEEEIDVAPKKVVSNDYNENKKLRAKLIQERSSKLSPLKKQIDQCEAKIMKLEEDIKVKNDALIACSSGNDIGELGRLSKEIKSAEETLEKLYEQFETLHVNHDTLFDTYEIQLKNI</sequence>
<protein>
    <submittedName>
        <fullName evidence="5">ABC transporter ATP-binding protein YheS</fullName>
    </submittedName>
</protein>
<dbReference type="KEGG" id="suls:Sdiek1_1403"/>
<dbReference type="AlphaFoldDB" id="A0A1Y0HKB7"/>
<reference evidence="6" key="1">
    <citation type="submission" date="2017-05" db="EMBL/GenBank/DDBJ databases">
        <title>Dechlorination kinetics govern the competition between two new strains of the genus Sulfurospirillum.</title>
        <authorList>
            <person name="Buttet G.F."/>
            <person name="Murray A.M."/>
            <person name="Goris T."/>
            <person name="Burion M."/>
            <person name="Lin B."/>
            <person name="Rolle M."/>
            <person name="Maillard J."/>
        </authorList>
    </citation>
    <scope>NUCLEOTIDE SEQUENCE [LARGE SCALE GENOMIC DNA]</scope>
    <source>
        <strain evidence="6">SL2-1</strain>
    </source>
</reference>
<keyword evidence="6" id="KW-1185">Reference proteome</keyword>
<dbReference type="CDD" id="cd03221">
    <property type="entry name" value="ABCF_EF-3"/>
    <property type="match status" value="2"/>
</dbReference>
<evidence type="ECO:0000313" key="6">
    <source>
        <dbReference type="Proteomes" id="UP000196005"/>
    </source>
</evidence>
<dbReference type="InterPro" id="IPR003439">
    <property type="entry name" value="ABC_transporter-like_ATP-bd"/>
</dbReference>
<organism evidence="5 6">
    <name type="scientific">Sulfurospirillum diekertiae</name>
    <dbReference type="NCBI Taxonomy" id="1854492"/>
    <lineage>
        <taxon>Bacteria</taxon>
        <taxon>Pseudomonadati</taxon>
        <taxon>Campylobacterota</taxon>
        <taxon>Epsilonproteobacteria</taxon>
        <taxon>Campylobacterales</taxon>
        <taxon>Sulfurospirillaceae</taxon>
        <taxon>Sulfurospirillum</taxon>
    </lineage>
</organism>
<dbReference type="InterPro" id="IPR032781">
    <property type="entry name" value="ABC_tran_Xtn"/>
</dbReference>
<proteinExistence type="predicted"/>
<dbReference type="SUPFAM" id="SSF52540">
    <property type="entry name" value="P-loop containing nucleoside triphosphate hydrolases"/>
    <property type="match status" value="2"/>
</dbReference>
<dbReference type="Gene3D" id="3.40.50.300">
    <property type="entry name" value="P-loop containing nucleotide triphosphate hydrolases"/>
    <property type="match status" value="2"/>
</dbReference>
<evidence type="ECO:0000259" key="4">
    <source>
        <dbReference type="PROSITE" id="PS50893"/>
    </source>
</evidence>
<evidence type="ECO:0000313" key="5">
    <source>
        <dbReference type="EMBL" id="ARU48567.1"/>
    </source>
</evidence>
<evidence type="ECO:0000256" key="3">
    <source>
        <dbReference type="SAM" id="Coils"/>
    </source>
</evidence>
<dbReference type="PROSITE" id="PS00211">
    <property type="entry name" value="ABC_TRANSPORTER_1"/>
    <property type="match status" value="1"/>
</dbReference>
<dbReference type="RefSeq" id="WP_087438511.1">
    <property type="nucleotide sequence ID" value="NZ_CP021416.1"/>
</dbReference>
<dbReference type="Pfam" id="PF16326">
    <property type="entry name" value="ABC_tran_CTD"/>
    <property type="match status" value="1"/>
</dbReference>
<dbReference type="PANTHER" id="PTHR42855">
    <property type="entry name" value="ABC TRANSPORTER ATP-BINDING SUBUNIT"/>
    <property type="match status" value="1"/>
</dbReference>
<gene>
    <name evidence="5" type="ORF">Sdiek1_1403</name>
</gene>